<dbReference type="Pfam" id="PF00107">
    <property type="entry name" value="ADH_zinc_N"/>
    <property type="match status" value="1"/>
</dbReference>
<comment type="similarity">
    <text evidence="5">Belongs to the zinc-containing alcohol dehydrogenase family.</text>
</comment>
<dbReference type="SUPFAM" id="SSF50129">
    <property type="entry name" value="GroES-like"/>
    <property type="match status" value="1"/>
</dbReference>
<dbReference type="RefSeq" id="WP_114125542.1">
    <property type="nucleotide sequence ID" value="NZ_QOUI01000002.1"/>
</dbReference>
<dbReference type="InterPro" id="IPR036291">
    <property type="entry name" value="NAD(P)-bd_dom_sf"/>
</dbReference>
<dbReference type="Pfam" id="PF08240">
    <property type="entry name" value="ADH_N"/>
    <property type="match status" value="1"/>
</dbReference>
<dbReference type="InterPro" id="IPR020843">
    <property type="entry name" value="ER"/>
</dbReference>
<dbReference type="GO" id="GO:0016491">
    <property type="term" value="F:oxidoreductase activity"/>
    <property type="evidence" value="ECO:0007669"/>
    <property type="project" value="UniProtKB-KW"/>
</dbReference>
<keyword evidence="2 5" id="KW-0479">Metal-binding</keyword>
<dbReference type="GO" id="GO:0008270">
    <property type="term" value="F:zinc ion binding"/>
    <property type="evidence" value="ECO:0007669"/>
    <property type="project" value="InterPro"/>
</dbReference>
<evidence type="ECO:0000313" key="8">
    <source>
        <dbReference type="Proteomes" id="UP000252770"/>
    </source>
</evidence>
<comment type="caution">
    <text evidence="7">The sequence shown here is derived from an EMBL/GenBank/DDBJ whole genome shotgun (WGS) entry which is preliminary data.</text>
</comment>
<proteinExistence type="inferred from homology"/>
<feature type="domain" description="Enoyl reductase (ER)" evidence="6">
    <location>
        <begin position="11"/>
        <end position="334"/>
    </location>
</feature>
<dbReference type="InterPro" id="IPR013149">
    <property type="entry name" value="ADH-like_C"/>
</dbReference>
<dbReference type="InterPro" id="IPR013154">
    <property type="entry name" value="ADH-like_N"/>
</dbReference>
<evidence type="ECO:0000256" key="4">
    <source>
        <dbReference type="ARBA" id="ARBA00023002"/>
    </source>
</evidence>
<evidence type="ECO:0000259" key="6">
    <source>
        <dbReference type="SMART" id="SM00829"/>
    </source>
</evidence>
<evidence type="ECO:0000313" key="7">
    <source>
        <dbReference type="EMBL" id="RCK70772.1"/>
    </source>
</evidence>
<gene>
    <name evidence="7" type="ORF">DT076_05085</name>
</gene>
<organism evidence="7 8">
    <name type="scientific">Desertihabitans brevis</name>
    <dbReference type="NCBI Taxonomy" id="2268447"/>
    <lineage>
        <taxon>Bacteria</taxon>
        <taxon>Bacillati</taxon>
        <taxon>Actinomycetota</taxon>
        <taxon>Actinomycetes</taxon>
        <taxon>Propionibacteriales</taxon>
        <taxon>Propionibacteriaceae</taxon>
        <taxon>Desertihabitans</taxon>
    </lineage>
</organism>
<evidence type="ECO:0000256" key="3">
    <source>
        <dbReference type="ARBA" id="ARBA00022833"/>
    </source>
</evidence>
<dbReference type="SUPFAM" id="SSF51735">
    <property type="entry name" value="NAD(P)-binding Rossmann-fold domains"/>
    <property type="match status" value="1"/>
</dbReference>
<keyword evidence="4" id="KW-0560">Oxidoreductase</keyword>
<dbReference type="PANTHER" id="PTHR43401">
    <property type="entry name" value="L-THREONINE 3-DEHYDROGENASE"/>
    <property type="match status" value="1"/>
</dbReference>
<keyword evidence="8" id="KW-1185">Reference proteome</keyword>
<dbReference type="Gene3D" id="3.90.180.10">
    <property type="entry name" value="Medium-chain alcohol dehydrogenases, catalytic domain"/>
    <property type="match status" value="1"/>
</dbReference>
<sequence length="340" mass="34991">MAGYEAVALTGDGRVRVVREDVRAPGPGELRIAVRVAGLCATDREVRDGEMVYFTTGFARYPVVPGHEWVGTVVEVAPDVAGFAPGDRVVGECSIGCGRCATCRSGAYHLCPDREETGIVGRSGGLAGELLFPARAAHHVPPGLPDDAAALVEPAAVAVHAVDAADPGPGDSVLVVGAGPIGVLAMQAVRARGGEVTICDRAAARLALAQRLGADHVLDVTVTGPPRQRFDRVVEASGSAGGLRTAIAAARPGATVVCVSLYGAEIPVPVDEVVTGSLRLQGSLGSPGAWPRTLELIAAGALTPDRIVTARYPLSRAAEAFDQIGRPDQLKVVVDARDEE</sequence>
<name>A0A367Z0I5_9ACTN</name>
<dbReference type="InterPro" id="IPR011032">
    <property type="entry name" value="GroES-like_sf"/>
</dbReference>
<dbReference type="EMBL" id="QOUI01000002">
    <property type="protein sequence ID" value="RCK70772.1"/>
    <property type="molecule type" value="Genomic_DNA"/>
</dbReference>
<evidence type="ECO:0000256" key="5">
    <source>
        <dbReference type="RuleBase" id="RU361277"/>
    </source>
</evidence>
<keyword evidence="3 5" id="KW-0862">Zinc</keyword>
<dbReference type="Proteomes" id="UP000252770">
    <property type="component" value="Unassembled WGS sequence"/>
</dbReference>
<reference evidence="7 8" key="1">
    <citation type="submission" date="2018-07" db="EMBL/GenBank/DDBJ databases">
        <title>Desertimonas flava gen. nov. sp. nov.</title>
        <authorList>
            <person name="Liu S."/>
        </authorList>
    </citation>
    <scope>NUCLEOTIDE SEQUENCE [LARGE SCALE GENOMIC DNA]</scope>
    <source>
        <strain evidence="7 8">16Sb5-5</strain>
    </source>
</reference>
<dbReference type="InterPro" id="IPR002328">
    <property type="entry name" value="ADH_Zn_CS"/>
</dbReference>
<dbReference type="Gene3D" id="3.40.50.720">
    <property type="entry name" value="NAD(P)-binding Rossmann-like Domain"/>
    <property type="match status" value="1"/>
</dbReference>
<evidence type="ECO:0000256" key="2">
    <source>
        <dbReference type="ARBA" id="ARBA00022723"/>
    </source>
</evidence>
<dbReference type="AlphaFoldDB" id="A0A367Z0I5"/>
<evidence type="ECO:0000256" key="1">
    <source>
        <dbReference type="ARBA" id="ARBA00001947"/>
    </source>
</evidence>
<dbReference type="PANTHER" id="PTHR43401:SF2">
    <property type="entry name" value="L-THREONINE 3-DEHYDROGENASE"/>
    <property type="match status" value="1"/>
</dbReference>
<dbReference type="PROSITE" id="PS00059">
    <property type="entry name" value="ADH_ZINC"/>
    <property type="match status" value="1"/>
</dbReference>
<accession>A0A367Z0I5</accession>
<comment type="cofactor">
    <cofactor evidence="1 5">
        <name>Zn(2+)</name>
        <dbReference type="ChEBI" id="CHEBI:29105"/>
    </cofactor>
</comment>
<protein>
    <recommendedName>
        <fullName evidence="6">Enoyl reductase (ER) domain-containing protein</fullName>
    </recommendedName>
</protein>
<dbReference type="SMART" id="SM00829">
    <property type="entry name" value="PKS_ER"/>
    <property type="match status" value="1"/>
</dbReference>
<dbReference type="InterPro" id="IPR050129">
    <property type="entry name" value="Zn_alcohol_dh"/>
</dbReference>